<evidence type="ECO:0000313" key="1">
    <source>
        <dbReference type="EMBL" id="KAJ1357458.1"/>
    </source>
</evidence>
<organism evidence="1 2">
    <name type="scientific">Parelaphostrongylus tenuis</name>
    <name type="common">Meningeal worm</name>
    <dbReference type="NCBI Taxonomy" id="148309"/>
    <lineage>
        <taxon>Eukaryota</taxon>
        <taxon>Metazoa</taxon>
        <taxon>Ecdysozoa</taxon>
        <taxon>Nematoda</taxon>
        <taxon>Chromadorea</taxon>
        <taxon>Rhabditida</taxon>
        <taxon>Rhabditina</taxon>
        <taxon>Rhabditomorpha</taxon>
        <taxon>Strongyloidea</taxon>
        <taxon>Metastrongylidae</taxon>
        <taxon>Parelaphostrongylus</taxon>
    </lineage>
</organism>
<sequence length="107" mass="12515">MEYVLISAQLVKADRFKYPEHRSYVKNGTPHIALDAISSITLNNFPVLMLQGDFLHFIQFQPSPNHFDETICCQLWLPSLHERSGWTSFFTNHITESKFTKYGDFIF</sequence>
<evidence type="ECO:0000313" key="2">
    <source>
        <dbReference type="Proteomes" id="UP001196413"/>
    </source>
</evidence>
<reference evidence="1" key="1">
    <citation type="submission" date="2021-06" db="EMBL/GenBank/DDBJ databases">
        <title>Parelaphostrongylus tenuis whole genome reference sequence.</title>
        <authorList>
            <person name="Garwood T.J."/>
            <person name="Larsen P.A."/>
            <person name="Fountain-Jones N.M."/>
            <person name="Garbe J.R."/>
            <person name="Macchietto M.G."/>
            <person name="Kania S.A."/>
            <person name="Gerhold R.W."/>
            <person name="Richards J.E."/>
            <person name="Wolf T.M."/>
        </authorList>
    </citation>
    <scope>NUCLEOTIDE SEQUENCE</scope>
    <source>
        <strain evidence="1">MNPRO001-30</strain>
        <tissue evidence="1">Meninges</tissue>
    </source>
</reference>
<dbReference type="AlphaFoldDB" id="A0AAD5MIS1"/>
<name>A0AAD5MIS1_PARTN</name>
<dbReference type="EMBL" id="JAHQIW010003141">
    <property type="protein sequence ID" value="KAJ1357458.1"/>
    <property type="molecule type" value="Genomic_DNA"/>
</dbReference>
<comment type="caution">
    <text evidence="1">The sequence shown here is derived from an EMBL/GenBank/DDBJ whole genome shotgun (WGS) entry which is preliminary data.</text>
</comment>
<proteinExistence type="predicted"/>
<protein>
    <submittedName>
        <fullName evidence="1">Uncharacterized protein</fullName>
    </submittedName>
</protein>
<accession>A0AAD5MIS1</accession>
<keyword evidence="2" id="KW-1185">Reference proteome</keyword>
<dbReference type="Proteomes" id="UP001196413">
    <property type="component" value="Unassembled WGS sequence"/>
</dbReference>
<gene>
    <name evidence="1" type="ORF">KIN20_015614</name>
</gene>